<sequence length="186" mass="21319">RIFWPLPGSKLIVLLHPDFFLFSQHLAFEIELEMDRDHWAFEATAGENLYSGWSPICDQLIDATVPADDVIRGNLMGCRSSQSRTKTQLTVYMALPLAYLTTESITPCKTKYFAQWKIAISKHFEVHADNVQFLYIYREGMRIRLFSCLAITILGNVKKRSEVFASSDLFSEQDETDLRKLVSLTG</sequence>
<dbReference type="AlphaFoldDB" id="A0A504YH95"/>
<reference evidence="1 2" key="1">
    <citation type="submission" date="2019-04" db="EMBL/GenBank/DDBJ databases">
        <title>Annotation for the trematode Fasciola gigantica.</title>
        <authorList>
            <person name="Choi Y.-J."/>
        </authorList>
    </citation>
    <scope>NUCLEOTIDE SEQUENCE [LARGE SCALE GENOMIC DNA]</scope>
    <source>
        <strain evidence="1">Uganda_cow_1</strain>
    </source>
</reference>
<protein>
    <submittedName>
        <fullName evidence="1">Uncharacterized protein</fullName>
    </submittedName>
</protein>
<name>A0A504YH95_FASGI</name>
<keyword evidence="2" id="KW-1185">Reference proteome</keyword>
<gene>
    <name evidence="1" type="ORF">FGIG_10801</name>
</gene>
<evidence type="ECO:0000313" key="1">
    <source>
        <dbReference type="EMBL" id="TPP59805.1"/>
    </source>
</evidence>
<evidence type="ECO:0000313" key="2">
    <source>
        <dbReference type="Proteomes" id="UP000316759"/>
    </source>
</evidence>
<feature type="non-terminal residue" evidence="1">
    <location>
        <position position="1"/>
    </location>
</feature>
<dbReference type="EMBL" id="SUNJ01010222">
    <property type="protein sequence ID" value="TPP59805.1"/>
    <property type="molecule type" value="Genomic_DNA"/>
</dbReference>
<proteinExistence type="predicted"/>
<organism evidence="1 2">
    <name type="scientific">Fasciola gigantica</name>
    <name type="common">Giant liver fluke</name>
    <dbReference type="NCBI Taxonomy" id="46835"/>
    <lineage>
        <taxon>Eukaryota</taxon>
        <taxon>Metazoa</taxon>
        <taxon>Spiralia</taxon>
        <taxon>Lophotrochozoa</taxon>
        <taxon>Platyhelminthes</taxon>
        <taxon>Trematoda</taxon>
        <taxon>Digenea</taxon>
        <taxon>Plagiorchiida</taxon>
        <taxon>Echinostomata</taxon>
        <taxon>Echinostomatoidea</taxon>
        <taxon>Fasciolidae</taxon>
        <taxon>Fasciola</taxon>
    </lineage>
</organism>
<accession>A0A504YH95</accession>
<dbReference type="Proteomes" id="UP000316759">
    <property type="component" value="Unassembled WGS sequence"/>
</dbReference>
<comment type="caution">
    <text evidence="1">The sequence shown here is derived from an EMBL/GenBank/DDBJ whole genome shotgun (WGS) entry which is preliminary data.</text>
</comment>